<keyword evidence="7" id="KW-0001">2Fe-2S</keyword>
<dbReference type="GO" id="GO:0051538">
    <property type="term" value="F:3 iron, 4 sulfur cluster binding"/>
    <property type="evidence" value="ECO:0007669"/>
    <property type="project" value="UniProtKB-KW"/>
</dbReference>
<dbReference type="GO" id="GO:0006099">
    <property type="term" value="P:tricarboxylic acid cycle"/>
    <property type="evidence" value="ECO:0007669"/>
    <property type="project" value="UniProtKB-KW"/>
</dbReference>
<evidence type="ECO:0000313" key="15">
    <source>
        <dbReference type="EMBL" id="PIQ86930.1"/>
    </source>
</evidence>
<comment type="similarity">
    <text evidence="3">Belongs to the succinate dehydrogenase/fumarate reductase iron-sulfur protein family.</text>
</comment>
<evidence type="ECO:0000313" key="16">
    <source>
        <dbReference type="Proteomes" id="UP000230859"/>
    </source>
</evidence>
<keyword evidence="5" id="KW-0004">4Fe-4S</keyword>
<dbReference type="InterPro" id="IPR036010">
    <property type="entry name" value="2Fe-2S_ferredoxin-like_sf"/>
</dbReference>
<evidence type="ECO:0000256" key="2">
    <source>
        <dbReference type="ARBA" id="ARBA00001966"/>
    </source>
</evidence>
<keyword evidence="6" id="KW-0816">Tricarboxylic acid cycle</keyword>
<comment type="cofactor">
    <cofactor evidence="1">
        <name>[3Fe-4S] cluster</name>
        <dbReference type="ChEBI" id="CHEBI:21137"/>
    </cofactor>
</comment>
<dbReference type="PROSITE" id="PS51379">
    <property type="entry name" value="4FE4S_FER_2"/>
    <property type="match status" value="1"/>
</dbReference>
<name>A0A2H0LR63_9BACT</name>
<evidence type="ECO:0000256" key="6">
    <source>
        <dbReference type="ARBA" id="ARBA00022532"/>
    </source>
</evidence>
<evidence type="ECO:0000256" key="5">
    <source>
        <dbReference type="ARBA" id="ARBA00022485"/>
    </source>
</evidence>
<keyword evidence="12" id="KW-0003">3Fe-4S</keyword>
<evidence type="ECO:0000256" key="9">
    <source>
        <dbReference type="ARBA" id="ARBA00023002"/>
    </source>
</evidence>
<evidence type="ECO:0000256" key="4">
    <source>
        <dbReference type="ARBA" id="ARBA00012792"/>
    </source>
</evidence>
<keyword evidence="9" id="KW-0560">Oxidoreductase</keyword>
<dbReference type="PROSITE" id="PS00198">
    <property type="entry name" value="4FE4S_FER_1"/>
    <property type="match status" value="1"/>
</dbReference>
<dbReference type="Gene3D" id="3.10.20.30">
    <property type="match status" value="1"/>
</dbReference>
<dbReference type="PANTHER" id="PTHR11921">
    <property type="entry name" value="SUCCINATE DEHYDROGENASE IRON-SULFUR PROTEIN"/>
    <property type="match status" value="1"/>
</dbReference>
<comment type="caution">
    <text evidence="15">The sequence shown here is derived from an EMBL/GenBank/DDBJ whole genome shotgun (WGS) entry which is preliminary data.</text>
</comment>
<dbReference type="NCBIfam" id="TIGR00384">
    <property type="entry name" value="dhsB"/>
    <property type="match status" value="1"/>
</dbReference>
<dbReference type="GO" id="GO:0046872">
    <property type="term" value="F:metal ion binding"/>
    <property type="evidence" value="ECO:0007669"/>
    <property type="project" value="UniProtKB-KW"/>
</dbReference>
<dbReference type="InterPro" id="IPR012675">
    <property type="entry name" value="Beta-grasp_dom_sf"/>
</dbReference>
<dbReference type="SUPFAM" id="SSF54292">
    <property type="entry name" value="2Fe-2S ferredoxin-like"/>
    <property type="match status" value="1"/>
</dbReference>
<dbReference type="EC" id="1.3.5.1" evidence="4"/>
<dbReference type="InterPro" id="IPR025192">
    <property type="entry name" value="Succ_DH/fum_Rdtase_N"/>
</dbReference>
<dbReference type="InterPro" id="IPR017896">
    <property type="entry name" value="4Fe4S_Fe-S-bd"/>
</dbReference>
<evidence type="ECO:0000256" key="3">
    <source>
        <dbReference type="ARBA" id="ARBA00009433"/>
    </source>
</evidence>
<dbReference type="InterPro" id="IPR004489">
    <property type="entry name" value="Succ_DH/fum_Rdtase_Fe-S"/>
</dbReference>
<reference evidence="15 16" key="1">
    <citation type="submission" date="2017-09" db="EMBL/GenBank/DDBJ databases">
        <title>Depth-based differentiation of microbial function through sediment-hosted aquifers and enrichment of novel symbionts in the deep terrestrial subsurface.</title>
        <authorList>
            <person name="Probst A.J."/>
            <person name="Ladd B."/>
            <person name="Jarett J.K."/>
            <person name="Geller-Mcgrath D.E."/>
            <person name="Sieber C.M."/>
            <person name="Emerson J.B."/>
            <person name="Anantharaman K."/>
            <person name="Thomas B.C."/>
            <person name="Malmstrom R."/>
            <person name="Stieglmeier M."/>
            <person name="Klingl A."/>
            <person name="Woyke T."/>
            <person name="Ryan C.M."/>
            <person name="Banfield J.F."/>
        </authorList>
    </citation>
    <scope>NUCLEOTIDE SEQUENCE [LARGE SCALE GENOMIC DNA]</scope>
    <source>
        <strain evidence="15">CG11_big_fil_rev_8_21_14_0_20_45_26</strain>
    </source>
</reference>
<dbReference type="NCBIfam" id="NF006391">
    <property type="entry name" value="PRK08640.1"/>
    <property type="match status" value="1"/>
</dbReference>
<dbReference type="InterPro" id="IPR050573">
    <property type="entry name" value="SDH/FRD_Iron-Sulfur"/>
</dbReference>
<dbReference type="AlphaFoldDB" id="A0A2H0LR63"/>
<dbReference type="FunFam" id="3.10.20.30:FF:000018">
    <property type="entry name" value="Succinate dehydrogenase iron-sulfur subunit"/>
    <property type="match status" value="1"/>
</dbReference>
<dbReference type="InterPro" id="IPR017900">
    <property type="entry name" value="4Fe4S_Fe_S_CS"/>
</dbReference>
<gene>
    <name evidence="15" type="ORF">COV74_02885</name>
</gene>
<dbReference type="Pfam" id="PF13085">
    <property type="entry name" value="Fer2_3"/>
    <property type="match status" value="1"/>
</dbReference>
<comment type="cofactor">
    <cofactor evidence="2">
        <name>[4Fe-4S] cluster</name>
        <dbReference type="ChEBI" id="CHEBI:49883"/>
    </cofactor>
</comment>
<sequence>MPKMDFIQVKVKRQANPRLKPYWEEYRVKYRPYMNIITVLQELRKNPHTFDNRPSSVIAWEASCLEEVCGTCTMVINGRVRQACSALVDQLGESITIEPMTKFPVVRDLVVDRSVIFRSLKRLKTWVPVDGTHALGPGPKMGPDEALERYEMSKCIACGCCMEVCPQINERSEFVGAAAINQVRLFNSHPTGKVIERERLKALMEKGGIEDCGNAQNCVKACPKEIPLVTSIADVNRQMTLNLLDLLKK</sequence>
<dbReference type="Gene3D" id="1.10.1060.10">
    <property type="entry name" value="Alpha-helical ferredoxin"/>
    <property type="match status" value="1"/>
</dbReference>
<dbReference type="PANTHER" id="PTHR11921:SF29">
    <property type="entry name" value="SUCCINATE DEHYDROGENASE [UBIQUINONE] IRON-SULFUR SUBUNIT, MITOCHONDRIAL"/>
    <property type="match status" value="1"/>
</dbReference>
<evidence type="ECO:0000256" key="7">
    <source>
        <dbReference type="ARBA" id="ARBA00022714"/>
    </source>
</evidence>
<evidence type="ECO:0000256" key="8">
    <source>
        <dbReference type="ARBA" id="ARBA00022723"/>
    </source>
</evidence>
<comment type="cofactor">
    <cofactor evidence="13">
        <name>[2Fe-2S] cluster</name>
        <dbReference type="ChEBI" id="CHEBI:190135"/>
    </cofactor>
</comment>
<protein>
    <recommendedName>
        <fullName evidence="4">succinate dehydrogenase</fullName>
        <ecNumber evidence="4">1.3.5.1</ecNumber>
    </recommendedName>
</protein>
<evidence type="ECO:0000256" key="10">
    <source>
        <dbReference type="ARBA" id="ARBA00023004"/>
    </source>
</evidence>
<dbReference type="GO" id="GO:0022904">
    <property type="term" value="P:respiratory electron transport chain"/>
    <property type="evidence" value="ECO:0007669"/>
    <property type="project" value="TreeGrafter"/>
</dbReference>
<accession>A0A2H0LR63</accession>
<dbReference type="GO" id="GO:0051539">
    <property type="term" value="F:4 iron, 4 sulfur cluster binding"/>
    <property type="evidence" value="ECO:0007669"/>
    <property type="project" value="UniProtKB-KW"/>
</dbReference>
<proteinExistence type="inferred from homology"/>
<dbReference type="InterPro" id="IPR009051">
    <property type="entry name" value="Helical_ferredxn"/>
</dbReference>
<evidence type="ECO:0000256" key="11">
    <source>
        <dbReference type="ARBA" id="ARBA00023014"/>
    </source>
</evidence>
<organism evidence="15 16">
    <name type="scientific">Candidatus Abzuiibacterium crystallinum</name>
    <dbReference type="NCBI Taxonomy" id="1974748"/>
    <lineage>
        <taxon>Bacteria</taxon>
        <taxon>Pseudomonadati</taxon>
        <taxon>Candidatus Omnitrophota</taxon>
        <taxon>Candidatus Abzuiibacterium</taxon>
    </lineage>
</organism>
<feature type="domain" description="4Fe-4S ferredoxin-type" evidence="14">
    <location>
        <begin position="146"/>
        <end position="174"/>
    </location>
</feature>
<dbReference type="SUPFAM" id="SSF46548">
    <property type="entry name" value="alpha-helical ferredoxin"/>
    <property type="match status" value="1"/>
</dbReference>
<dbReference type="GO" id="GO:0008177">
    <property type="term" value="F:succinate dehydrogenase (quinone) activity"/>
    <property type="evidence" value="ECO:0007669"/>
    <property type="project" value="UniProtKB-EC"/>
</dbReference>
<dbReference type="GO" id="GO:0009055">
    <property type="term" value="F:electron transfer activity"/>
    <property type="evidence" value="ECO:0007669"/>
    <property type="project" value="InterPro"/>
</dbReference>
<evidence type="ECO:0000256" key="1">
    <source>
        <dbReference type="ARBA" id="ARBA00001927"/>
    </source>
</evidence>
<dbReference type="EMBL" id="PCVY01000024">
    <property type="protein sequence ID" value="PIQ86930.1"/>
    <property type="molecule type" value="Genomic_DNA"/>
</dbReference>
<dbReference type="Proteomes" id="UP000230859">
    <property type="component" value="Unassembled WGS sequence"/>
</dbReference>
<keyword evidence="8" id="KW-0479">Metal-binding</keyword>
<evidence type="ECO:0000256" key="12">
    <source>
        <dbReference type="ARBA" id="ARBA00023291"/>
    </source>
</evidence>
<keyword evidence="10" id="KW-0408">Iron</keyword>
<evidence type="ECO:0000256" key="13">
    <source>
        <dbReference type="ARBA" id="ARBA00034078"/>
    </source>
</evidence>
<keyword evidence="11" id="KW-0411">Iron-sulfur</keyword>
<dbReference type="FunFam" id="1.10.1060.10:FF:000005">
    <property type="entry name" value="Succinate dehydrogenase iron-sulfur subunit"/>
    <property type="match status" value="1"/>
</dbReference>
<evidence type="ECO:0000259" key="14">
    <source>
        <dbReference type="PROSITE" id="PS51379"/>
    </source>
</evidence>
<dbReference type="GO" id="GO:0051537">
    <property type="term" value="F:2 iron, 2 sulfur cluster binding"/>
    <property type="evidence" value="ECO:0007669"/>
    <property type="project" value="UniProtKB-KW"/>
</dbReference>
<dbReference type="Pfam" id="PF13183">
    <property type="entry name" value="Fer4_8"/>
    <property type="match status" value="1"/>
</dbReference>